<evidence type="ECO:0000313" key="2">
    <source>
        <dbReference type="Proteomes" id="UP000269396"/>
    </source>
</evidence>
<protein>
    <submittedName>
        <fullName evidence="1">Uncharacterized protein</fullName>
    </submittedName>
</protein>
<keyword evidence="2" id="KW-1185">Reference proteome</keyword>
<dbReference type="AlphaFoldDB" id="A0A3P8CZX8"/>
<gene>
    <name evidence="1" type="ORF">SMTD_LOCUS2809</name>
</gene>
<dbReference type="EMBL" id="UZAL01004250">
    <property type="protein sequence ID" value="VDO89705.1"/>
    <property type="molecule type" value="Genomic_DNA"/>
</dbReference>
<organism evidence="1 2">
    <name type="scientific">Schistosoma mattheei</name>
    <dbReference type="NCBI Taxonomy" id="31246"/>
    <lineage>
        <taxon>Eukaryota</taxon>
        <taxon>Metazoa</taxon>
        <taxon>Spiralia</taxon>
        <taxon>Lophotrochozoa</taxon>
        <taxon>Platyhelminthes</taxon>
        <taxon>Trematoda</taxon>
        <taxon>Digenea</taxon>
        <taxon>Strigeidida</taxon>
        <taxon>Schistosomatoidea</taxon>
        <taxon>Schistosomatidae</taxon>
        <taxon>Schistosoma</taxon>
    </lineage>
</organism>
<accession>A0A3P8CZX8</accession>
<evidence type="ECO:0000313" key="1">
    <source>
        <dbReference type="EMBL" id="VDO89705.1"/>
    </source>
</evidence>
<name>A0A3P8CZX8_9TREM</name>
<reference evidence="1 2" key="1">
    <citation type="submission" date="2018-11" db="EMBL/GenBank/DDBJ databases">
        <authorList>
            <consortium name="Pathogen Informatics"/>
        </authorList>
    </citation>
    <scope>NUCLEOTIDE SEQUENCE [LARGE SCALE GENOMIC DNA]</scope>
    <source>
        <strain>Denwood</strain>
        <strain evidence="2">Zambia</strain>
    </source>
</reference>
<dbReference type="Proteomes" id="UP000269396">
    <property type="component" value="Unassembled WGS sequence"/>
</dbReference>
<sequence length="68" mass="8232">MCPQRFDDEIFHVFVQLIFSPQCNYKVDFLLRNHPMHFDILCTDEKVHVELQPVKLVSKYEHHPVDHQ</sequence>
<proteinExistence type="predicted"/>